<keyword evidence="1" id="KW-0732">Signal</keyword>
<accession>A0ABP7PZI8</accession>
<sequence length="585" mass="65727">MKKISLLFIPLCILVSCKPKPAADTGVLSGDAAFQKLADEYLDGYLAWRPANGVALGYHQYDGKVTDISKASLDKELARLKDYDAKLSAADTASFSPKTFYDFRILRSAVKQEIWTFDDLGTYTKNPMTYAGAVDVSIYVKRNFAPLEDRLKSIIAIEKLAPKLIADAKKNLNDTLAKPYVETAIQIAQGSADFLGGDLKVALKDVKNDTLMKSFNTVNDAAIAAVKDFAVYLQKEKLPKANNKYAIGTASYQKMLLYNEGIRLSPDKILQIGLTELTKEQSSFNAAAHIINPNKKPVDVYHDLQKDHPTAETLIPDAKKTLEQIRQFLIDKNIVTMPSEVRVKVEETPQYARATGTASMDTPGPFETKATEAYYYITPVDSKWTAQQKEDWLKQFDFYTTDNVTIHEAYPGHYTQFLHLNASSATRLEKIFGSYAYVEGWAHYCEKMMTDAGYGNTGDSVKAAKYRLAQSGDALLRLCRLCVSIKTHTQGMNVDDATKFFMNNWHQGDKPSRQEALRGTFDPGYLFYTIGKLEILKLREDYKKQEGANYSLKKFNDEVLDHGMPQIGMLREIMLKDKSTWGDVL</sequence>
<dbReference type="RefSeq" id="WP_259087904.1">
    <property type="nucleotide sequence ID" value="NZ_BAAAZC010000019.1"/>
</dbReference>
<name>A0ABP7PZI8_9SPHI</name>
<dbReference type="Proteomes" id="UP001500742">
    <property type="component" value="Unassembled WGS sequence"/>
</dbReference>
<proteinExistence type="predicted"/>
<dbReference type="PROSITE" id="PS51257">
    <property type="entry name" value="PROKAR_LIPOPROTEIN"/>
    <property type="match status" value="1"/>
</dbReference>
<evidence type="ECO:0000256" key="1">
    <source>
        <dbReference type="SAM" id="SignalP"/>
    </source>
</evidence>
<keyword evidence="3" id="KW-1185">Reference proteome</keyword>
<evidence type="ECO:0000313" key="3">
    <source>
        <dbReference type="Proteomes" id="UP001500742"/>
    </source>
</evidence>
<dbReference type="Pfam" id="PF05960">
    <property type="entry name" value="DUF885"/>
    <property type="match status" value="1"/>
</dbReference>
<feature type="chain" id="PRO_5046574195" evidence="1">
    <location>
        <begin position="23"/>
        <end position="585"/>
    </location>
</feature>
<dbReference type="PANTHER" id="PTHR33361">
    <property type="entry name" value="GLR0591 PROTEIN"/>
    <property type="match status" value="1"/>
</dbReference>
<reference evidence="3" key="1">
    <citation type="journal article" date="2019" name="Int. J. Syst. Evol. Microbiol.">
        <title>The Global Catalogue of Microorganisms (GCM) 10K type strain sequencing project: providing services to taxonomists for standard genome sequencing and annotation.</title>
        <authorList>
            <consortium name="The Broad Institute Genomics Platform"/>
            <consortium name="The Broad Institute Genome Sequencing Center for Infectious Disease"/>
            <person name="Wu L."/>
            <person name="Ma J."/>
        </authorList>
    </citation>
    <scope>NUCLEOTIDE SEQUENCE [LARGE SCALE GENOMIC DNA]</scope>
    <source>
        <strain evidence="3">JCM 16601</strain>
    </source>
</reference>
<organism evidence="2 3">
    <name type="scientific">Mucilaginibacter dorajii</name>
    <dbReference type="NCBI Taxonomy" id="692994"/>
    <lineage>
        <taxon>Bacteria</taxon>
        <taxon>Pseudomonadati</taxon>
        <taxon>Bacteroidota</taxon>
        <taxon>Sphingobacteriia</taxon>
        <taxon>Sphingobacteriales</taxon>
        <taxon>Sphingobacteriaceae</taxon>
        <taxon>Mucilaginibacter</taxon>
    </lineage>
</organism>
<protein>
    <submittedName>
        <fullName evidence="2">DUF885 domain-containing protein</fullName>
    </submittedName>
</protein>
<dbReference type="InterPro" id="IPR010281">
    <property type="entry name" value="DUF885"/>
</dbReference>
<evidence type="ECO:0000313" key="2">
    <source>
        <dbReference type="EMBL" id="GAA3974022.1"/>
    </source>
</evidence>
<dbReference type="EMBL" id="BAAAZC010000019">
    <property type="protein sequence ID" value="GAA3974022.1"/>
    <property type="molecule type" value="Genomic_DNA"/>
</dbReference>
<gene>
    <name evidence="2" type="ORF">GCM10022210_25350</name>
</gene>
<dbReference type="PANTHER" id="PTHR33361:SF15">
    <property type="entry name" value="DUF885 FAMILY LIPOPROTEIN"/>
    <property type="match status" value="1"/>
</dbReference>
<feature type="signal peptide" evidence="1">
    <location>
        <begin position="1"/>
        <end position="22"/>
    </location>
</feature>
<comment type="caution">
    <text evidence="2">The sequence shown here is derived from an EMBL/GenBank/DDBJ whole genome shotgun (WGS) entry which is preliminary data.</text>
</comment>